<evidence type="ECO:0000259" key="5">
    <source>
        <dbReference type="PROSITE" id="PS50975"/>
    </source>
</evidence>
<name>A0ABP7ES44_9ACTN</name>
<dbReference type="SUPFAM" id="SSF52440">
    <property type="entry name" value="PreATP-grasp domain"/>
    <property type="match status" value="1"/>
</dbReference>
<dbReference type="InterPro" id="IPR016185">
    <property type="entry name" value="PreATP-grasp_dom_sf"/>
</dbReference>
<evidence type="ECO:0000256" key="3">
    <source>
        <dbReference type="ARBA" id="ARBA00022840"/>
    </source>
</evidence>
<dbReference type="InterPro" id="IPR004666">
    <property type="entry name" value="Rp_bS6_RimK/Lys_biosynth_LsyX"/>
</dbReference>
<dbReference type="PANTHER" id="PTHR21621:SF0">
    <property type="entry name" value="BETA-CITRYLGLUTAMATE SYNTHASE B-RELATED"/>
    <property type="match status" value="1"/>
</dbReference>
<accession>A0ABP7ES44</accession>
<evidence type="ECO:0000256" key="4">
    <source>
        <dbReference type="PROSITE-ProRule" id="PRU00409"/>
    </source>
</evidence>
<dbReference type="Gene3D" id="3.30.470.20">
    <property type="entry name" value="ATP-grasp fold, B domain"/>
    <property type="match status" value="1"/>
</dbReference>
<evidence type="ECO:0000313" key="6">
    <source>
        <dbReference type="EMBL" id="GAA3723777.1"/>
    </source>
</evidence>
<reference evidence="7" key="1">
    <citation type="journal article" date="2019" name="Int. J. Syst. Evol. Microbiol.">
        <title>The Global Catalogue of Microorganisms (GCM) 10K type strain sequencing project: providing services to taxonomists for standard genome sequencing and annotation.</title>
        <authorList>
            <consortium name="The Broad Institute Genomics Platform"/>
            <consortium name="The Broad Institute Genome Sequencing Center for Infectious Disease"/>
            <person name="Wu L."/>
            <person name="Ma J."/>
        </authorList>
    </citation>
    <scope>NUCLEOTIDE SEQUENCE [LARGE SCALE GENOMIC DNA]</scope>
    <source>
        <strain evidence="7">JCM 30846</strain>
    </source>
</reference>
<proteinExistence type="predicted"/>
<dbReference type="SUPFAM" id="SSF56059">
    <property type="entry name" value="Glutathione synthetase ATP-binding domain-like"/>
    <property type="match status" value="1"/>
</dbReference>
<dbReference type="RefSeq" id="WP_345644724.1">
    <property type="nucleotide sequence ID" value="NZ_BAABEP010000011.1"/>
</dbReference>
<dbReference type="PROSITE" id="PS50975">
    <property type="entry name" value="ATP_GRASP"/>
    <property type="match status" value="1"/>
</dbReference>
<evidence type="ECO:0000256" key="2">
    <source>
        <dbReference type="ARBA" id="ARBA00022741"/>
    </source>
</evidence>
<dbReference type="Pfam" id="PF22626">
    <property type="entry name" value="LysX_preATP_grasp"/>
    <property type="match status" value="1"/>
</dbReference>
<keyword evidence="1" id="KW-0479">Metal-binding</keyword>
<dbReference type="Gene3D" id="3.30.1490.20">
    <property type="entry name" value="ATP-grasp fold, A domain"/>
    <property type="match status" value="1"/>
</dbReference>
<feature type="domain" description="ATP-grasp" evidence="5">
    <location>
        <begin position="100"/>
        <end position="283"/>
    </location>
</feature>
<dbReference type="Gene3D" id="3.40.50.20">
    <property type="match status" value="1"/>
</dbReference>
<dbReference type="PANTHER" id="PTHR21621">
    <property type="entry name" value="RIBOSOMAL PROTEIN S6 MODIFICATION PROTEIN"/>
    <property type="match status" value="1"/>
</dbReference>
<protein>
    <submittedName>
        <fullName evidence="6">Lysine biosynthesis protein LysX</fullName>
    </submittedName>
</protein>
<dbReference type="NCBIfam" id="TIGR00768">
    <property type="entry name" value="rimK_fam"/>
    <property type="match status" value="1"/>
</dbReference>
<keyword evidence="7" id="KW-1185">Reference proteome</keyword>
<dbReference type="InterPro" id="IPR011761">
    <property type="entry name" value="ATP-grasp"/>
</dbReference>
<comment type="caution">
    <text evidence="6">The sequence shown here is derived from an EMBL/GenBank/DDBJ whole genome shotgun (WGS) entry which is preliminary data.</text>
</comment>
<dbReference type="Pfam" id="PF08443">
    <property type="entry name" value="RimK"/>
    <property type="match status" value="1"/>
</dbReference>
<dbReference type="InterPro" id="IPR013815">
    <property type="entry name" value="ATP_grasp_subdomain_1"/>
</dbReference>
<gene>
    <name evidence="6" type="primary">lysX</name>
    <name evidence="6" type="ORF">GCM10023082_22360</name>
</gene>
<dbReference type="EMBL" id="BAABEP010000011">
    <property type="protein sequence ID" value="GAA3723777.1"/>
    <property type="molecule type" value="Genomic_DNA"/>
</dbReference>
<organism evidence="6 7">
    <name type="scientific">Streptomyces tremellae</name>
    <dbReference type="NCBI Taxonomy" id="1124239"/>
    <lineage>
        <taxon>Bacteria</taxon>
        <taxon>Bacillati</taxon>
        <taxon>Actinomycetota</taxon>
        <taxon>Actinomycetes</taxon>
        <taxon>Kitasatosporales</taxon>
        <taxon>Streptomycetaceae</taxon>
        <taxon>Streptomyces</taxon>
    </lineage>
</organism>
<evidence type="ECO:0000256" key="1">
    <source>
        <dbReference type="ARBA" id="ARBA00022723"/>
    </source>
</evidence>
<keyword evidence="2 4" id="KW-0547">Nucleotide-binding</keyword>
<dbReference type="Proteomes" id="UP001499884">
    <property type="component" value="Unassembled WGS sequence"/>
</dbReference>
<dbReference type="InterPro" id="IPR054562">
    <property type="entry name" value="LysX/ArgX_preATP_grasp"/>
</dbReference>
<sequence>MSDDGQCAARPFALVATRVRIEERMLFDAFRRRGVAYEHVDDRSIVYRVGGPPPPWRAVLNRALSAIRRAEVSRWCAAADVPVVNSPETLACCDNKIATSLALHRAGVPTPDTVVALDAAGGGRAVAEVGYPAVVKPVNGSWGRALARVGDADAAEAVFALRAEMASPVQKLGYTQEFLSGRDLRVLVVGGRAVAAVVREADHWVRNTARGARSTAHALDPELARLAERSAAAVGGGVLGVDLLEDAAGNLRVLEVNGAVEFHGLADAHPDLPVADLIVDHLLDATTGAAS</sequence>
<keyword evidence="3 4" id="KW-0067">ATP-binding</keyword>
<dbReference type="InterPro" id="IPR013651">
    <property type="entry name" value="ATP-grasp_RimK-type"/>
</dbReference>
<evidence type="ECO:0000313" key="7">
    <source>
        <dbReference type="Proteomes" id="UP001499884"/>
    </source>
</evidence>